<gene>
    <name evidence="8" type="ORF">METZ01_LOCUS87301</name>
</gene>
<dbReference type="HAMAP" id="MF_00009">
    <property type="entry name" value="Endoribonucl_YbeY"/>
    <property type="match status" value="1"/>
</dbReference>
<dbReference type="GO" id="GO:0046872">
    <property type="term" value="F:metal ion binding"/>
    <property type="evidence" value="ECO:0007669"/>
    <property type="project" value="UniProtKB-KW"/>
</dbReference>
<organism evidence="8">
    <name type="scientific">marine metagenome</name>
    <dbReference type="NCBI Taxonomy" id="408172"/>
    <lineage>
        <taxon>unclassified sequences</taxon>
        <taxon>metagenomes</taxon>
        <taxon>ecological metagenomes</taxon>
    </lineage>
</organism>
<dbReference type="InterPro" id="IPR002036">
    <property type="entry name" value="YbeY"/>
</dbReference>
<keyword evidence="6" id="KW-0378">Hydrolase</keyword>
<name>A0A381V463_9ZZZZ</name>
<dbReference type="AlphaFoldDB" id="A0A381V463"/>
<dbReference type="EMBL" id="UINC01007652">
    <property type="protein sequence ID" value="SVA34447.1"/>
    <property type="molecule type" value="Genomic_DNA"/>
</dbReference>
<dbReference type="PANTHER" id="PTHR46986">
    <property type="entry name" value="ENDORIBONUCLEASE YBEY, CHLOROPLASTIC"/>
    <property type="match status" value="1"/>
</dbReference>
<dbReference type="Pfam" id="PF02130">
    <property type="entry name" value="YbeY"/>
    <property type="match status" value="1"/>
</dbReference>
<dbReference type="GO" id="GO:0004222">
    <property type="term" value="F:metalloendopeptidase activity"/>
    <property type="evidence" value="ECO:0007669"/>
    <property type="project" value="InterPro"/>
</dbReference>
<evidence type="ECO:0000256" key="7">
    <source>
        <dbReference type="ARBA" id="ARBA00022833"/>
    </source>
</evidence>
<comment type="similarity">
    <text evidence="2">Belongs to the endoribonuclease YbeY family.</text>
</comment>
<evidence type="ECO:0000256" key="3">
    <source>
        <dbReference type="ARBA" id="ARBA00022722"/>
    </source>
</evidence>
<evidence type="ECO:0000313" key="8">
    <source>
        <dbReference type="EMBL" id="SVA34447.1"/>
    </source>
</evidence>
<keyword evidence="4" id="KW-0479">Metal-binding</keyword>
<dbReference type="PANTHER" id="PTHR46986:SF1">
    <property type="entry name" value="ENDORIBONUCLEASE YBEY, CHLOROPLASTIC"/>
    <property type="match status" value="1"/>
</dbReference>
<comment type="cofactor">
    <cofactor evidence="1">
        <name>Zn(2+)</name>
        <dbReference type="ChEBI" id="CHEBI:29105"/>
    </cofactor>
</comment>
<dbReference type="SUPFAM" id="SSF55486">
    <property type="entry name" value="Metalloproteases ('zincins'), catalytic domain"/>
    <property type="match status" value="1"/>
</dbReference>
<dbReference type="InterPro" id="IPR023091">
    <property type="entry name" value="MetalPrtase_cat_dom_sf_prd"/>
</dbReference>
<keyword evidence="7" id="KW-0862">Zinc</keyword>
<evidence type="ECO:0000256" key="4">
    <source>
        <dbReference type="ARBA" id="ARBA00022723"/>
    </source>
</evidence>
<proteinExistence type="inferred from homology"/>
<reference evidence="8" key="1">
    <citation type="submission" date="2018-05" db="EMBL/GenBank/DDBJ databases">
        <authorList>
            <person name="Lanie J.A."/>
            <person name="Ng W.-L."/>
            <person name="Kazmierczak K.M."/>
            <person name="Andrzejewski T.M."/>
            <person name="Davidsen T.M."/>
            <person name="Wayne K.J."/>
            <person name="Tettelin H."/>
            <person name="Glass J.I."/>
            <person name="Rusch D."/>
            <person name="Podicherti R."/>
            <person name="Tsui H.-C.T."/>
            <person name="Winkler M.E."/>
        </authorList>
    </citation>
    <scope>NUCLEOTIDE SEQUENCE</scope>
</reference>
<evidence type="ECO:0000256" key="1">
    <source>
        <dbReference type="ARBA" id="ARBA00001947"/>
    </source>
</evidence>
<protein>
    <submittedName>
        <fullName evidence="8">Uncharacterized protein</fullName>
    </submittedName>
</protein>
<dbReference type="GO" id="GO:0004519">
    <property type="term" value="F:endonuclease activity"/>
    <property type="evidence" value="ECO:0007669"/>
    <property type="project" value="UniProtKB-KW"/>
</dbReference>
<dbReference type="GO" id="GO:0006364">
    <property type="term" value="P:rRNA processing"/>
    <property type="evidence" value="ECO:0007669"/>
    <property type="project" value="InterPro"/>
</dbReference>
<keyword evidence="3" id="KW-0540">Nuclease</keyword>
<accession>A0A381V463</accession>
<dbReference type="NCBIfam" id="TIGR00043">
    <property type="entry name" value="rRNA maturation RNase YbeY"/>
    <property type="match status" value="1"/>
</dbReference>
<evidence type="ECO:0000256" key="2">
    <source>
        <dbReference type="ARBA" id="ARBA00010875"/>
    </source>
</evidence>
<sequence length="127" mass="15178">MVYKKDLKFIKNINYYCDFILANDRFIKGLNKKFRKVNQPTDVLTFVSKLSMKNKKEDRHCDVIFSIETILNDAKKNNVNFYNHLTHLIIHSFLHINDFLHNNIRDYLIMKNTEINILQKLGIANPY</sequence>
<evidence type="ECO:0000256" key="5">
    <source>
        <dbReference type="ARBA" id="ARBA00022759"/>
    </source>
</evidence>
<dbReference type="Gene3D" id="3.40.390.30">
    <property type="entry name" value="Metalloproteases ('zincins'), catalytic domain"/>
    <property type="match status" value="1"/>
</dbReference>
<keyword evidence="5" id="KW-0255">Endonuclease</keyword>
<evidence type="ECO:0000256" key="6">
    <source>
        <dbReference type="ARBA" id="ARBA00022801"/>
    </source>
</evidence>